<feature type="transmembrane region" description="Helical" evidence="4">
    <location>
        <begin position="320"/>
        <end position="341"/>
    </location>
</feature>
<reference evidence="6 7" key="1">
    <citation type="submission" date="2019-03" db="EMBL/GenBank/DDBJ databases">
        <title>Genomic Encyclopedia of Type Strains, Phase IV (KMG-IV): sequencing the most valuable type-strain genomes for metagenomic binning, comparative biology and taxonomic classification.</title>
        <authorList>
            <person name="Goeker M."/>
        </authorList>
    </citation>
    <scope>NUCLEOTIDE SEQUENCE [LARGE SCALE GENOMIC DNA]</scope>
    <source>
        <strain evidence="6 7">DSM 9035</strain>
    </source>
</reference>
<comment type="caution">
    <text evidence="6">The sequence shown here is derived from an EMBL/GenBank/DDBJ whole genome shotgun (WGS) entry which is preliminary data.</text>
</comment>
<dbReference type="InterPro" id="IPR020846">
    <property type="entry name" value="MFS_dom"/>
</dbReference>
<evidence type="ECO:0000313" key="6">
    <source>
        <dbReference type="EMBL" id="TCT08287.1"/>
    </source>
</evidence>
<evidence type="ECO:0000256" key="3">
    <source>
        <dbReference type="ARBA" id="ARBA00023136"/>
    </source>
</evidence>
<accession>A0A4R3M9A5</accession>
<dbReference type="Pfam" id="PF07690">
    <property type="entry name" value="MFS_1"/>
    <property type="match status" value="1"/>
</dbReference>
<protein>
    <submittedName>
        <fullName evidence="6">Putative MFS family arabinose efflux permease</fullName>
    </submittedName>
</protein>
<dbReference type="PANTHER" id="PTHR23539">
    <property type="entry name" value="MFS TRANSPORTER"/>
    <property type="match status" value="1"/>
</dbReference>
<feature type="transmembrane region" description="Helical" evidence="4">
    <location>
        <begin position="261"/>
        <end position="284"/>
    </location>
</feature>
<dbReference type="InterPro" id="IPR011701">
    <property type="entry name" value="MFS"/>
</dbReference>
<dbReference type="PROSITE" id="PS50850">
    <property type="entry name" value="MFS"/>
    <property type="match status" value="1"/>
</dbReference>
<proteinExistence type="predicted"/>
<keyword evidence="3 4" id="KW-0472">Membrane</keyword>
<dbReference type="PANTHER" id="PTHR23539:SF1">
    <property type="entry name" value="MAJOR FACILITATOR SUPERFAMILY (MFS) PROFILE DOMAIN-CONTAINING PROTEIN"/>
    <property type="match status" value="1"/>
</dbReference>
<evidence type="ECO:0000313" key="7">
    <source>
        <dbReference type="Proteomes" id="UP000294664"/>
    </source>
</evidence>
<dbReference type="GO" id="GO:0022857">
    <property type="term" value="F:transmembrane transporter activity"/>
    <property type="evidence" value="ECO:0007669"/>
    <property type="project" value="InterPro"/>
</dbReference>
<organism evidence="6 7">
    <name type="scientific">Aquabacter spiritensis</name>
    <dbReference type="NCBI Taxonomy" id="933073"/>
    <lineage>
        <taxon>Bacteria</taxon>
        <taxon>Pseudomonadati</taxon>
        <taxon>Pseudomonadota</taxon>
        <taxon>Alphaproteobacteria</taxon>
        <taxon>Hyphomicrobiales</taxon>
        <taxon>Xanthobacteraceae</taxon>
        <taxon>Aquabacter</taxon>
    </lineage>
</organism>
<feature type="domain" description="Major facilitator superfamily (MFS) profile" evidence="5">
    <location>
        <begin position="227"/>
        <end position="416"/>
    </location>
</feature>
<feature type="transmembrane region" description="Helical" evidence="4">
    <location>
        <begin position="149"/>
        <end position="167"/>
    </location>
</feature>
<feature type="transmembrane region" description="Helical" evidence="4">
    <location>
        <begin position="382"/>
        <end position="402"/>
    </location>
</feature>
<feature type="transmembrane region" description="Helical" evidence="4">
    <location>
        <begin position="291"/>
        <end position="314"/>
    </location>
</feature>
<name>A0A4R3M9A5_9HYPH</name>
<keyword evidence="7" id="KW-1185">Reference proteome</keyword>
<keyword evidence="2 4" id="KW-1133">Transmembrane helix</keyword>
<dbReference type="AlphaFoldDB" id="A0A4R3M9A5"/>
<feature type="transmembrane region" description="Helical" evidence="4">
    <location>
        <begin position="85"/>
        <end position="108"/>
    </location>
</feature>
<keyword evidence="1 4" id="KW-0812">Transmembrane</keyword>
<dbReference type="EMBL" id="SMAI01000001">
    <property type="protein sequence ID" value="TCT08287.1"/>
    <property type="molecule type" value="Genomic_DNA"/>
</dbReference>
<feature type="transmembrane region" description="Helical" evidence="4">
    <location>
        <begin position="54"/>
        <end position="73"/>
    </location>
</feature>
<dbReference type="SUPFAM" id="SSF103473">
    <property type="entry name" value="MFS general substrate transporter"/>
    <property type="match status" value="1"/>
</dbReference>
<dbReference type="RefSeq" id="WP_132029911.1">
    <property type="nucleotide sequence ID" value="NZ_SMAI01000001.1"/>
</dbReference>
<dbReference type="OrthoDB" id="9812574at2"/>
<dbReference type="Proteomes" id="UP000294664">
    <property type="component" value="Unassembled WGS sequence"/>
</dbReference>
<feature type="transmembrane region" description="Helical" evidence="4">
    <location>
        <begin position="221"/>
        <end position="241"/>
    </location>
</feature>
<evidence type="ECO:0000256" key="1">
    <source>
        <dbReference type="ARBA" id="ARBA00022692"/>
    </source>
</evidence>
<dbReference type="InterPro" id="IPR036259">
    <property type="entry name" value="MFS_trans_sf"/>
</dbReference>
<evidence type="ECO:0000256" key="4">
    <source>
        <dbReference type="SAM" id="Phobius"/>
    </source>
</evidence>
<sequence length="416" mass="41164">MDATTSTAVPTAPGRPRAASALGGLNFFLADVRDGLGPFLGIFLLGQGWAPDEIGFAMTAGGLAGMLAAGPLGALADATRAKRGLIAACAVAVIIATLALLAVPTLPVTLASQIFSGLAGAAIGPALAALTLGLVGQDRLPTQLGRNEAFNHAGNMSAAVLAGGLGYAFGITAVFWLMAAMAAGSLLALLFIRPGDIDHDVARGLEPGDTAHGRRPPGFRALIGSGPLLAVGFTLLLFHLGNAAMLPLLGQAIAAKGEVDPAAYTAATVVIAQLTMIPMALIAARIARTHGYFLVFLAALVALPVRGLIAGLWASPYALVPVQILDGVGAGLLGVATPGIVARILRGSGHVNAGLGGVMTLQGAGAALSPALAGMVAARFGYGAAFLVLAGAAGAALALWLICAPRSVPVPAASTG</sequence>
<feature type="transmembrane region" description="Helical" evidence="4">
    <location>
        <begin position="353"/>
        <end position="376"/>
    </location>
</feature>
<evidence type="ECO:0000256" key="2">
    <source>
        <dbReference type="ARBA" id="ARBA00022989"/>
    </source>
</evidence>
<feature type="transmembrane region" description="Helical" evidence="4">
    <location>
        <begin position="114"/>
        <end position="137"/>
    </location>
</feature>
<gene>
    <name evidence="6" type="ORF">EDC64_101810</name>
</gene>
<feature type="transmembrane region" description="Helical" evidence="4">
    <location>
        <begin position="173"/>
        <end position="192"/>
    </location>
</feature>
<evidence type="ECO:0000259" key="5">
    <source>
        <dbReference type="PROSITE" id="PS50850"/>
    </source>
</evidence>
<dbReference type="Gene3D" id="1.20.1250.20">
    <property type="entry name" value="MFS general substrate transporter like domains"/>
    <property type="match status" value="2"/>
</dbReference>